<evidence type="ECO:0000256" key="8">
    <source>
        <dbReference type="ARBA" id="ARBA00022723"/>
    </source>
</evidence>
<dbReference type="GO" id="GO:0005737">
    <property type="term" value="C:cytoplasm"/>
    <property type="evidence" value="ECO:0007669"/>
    <property type="project" value="UniProtKB-SubCell"/>
</dbReference>
<feature type="compositionally biased region" description="Basic residues" evidence="10">
    <location>
        <begin position="68"/>
        <end position="78"/>
    </location>
</feature>
<dbReference type="GO" id="GO:0046872">
    <property type="term" value="F:metal ion binding"/>
    <property type="evidence" value="ECO:0007669"/>
    <property type="project" value="UniProtKB-KW"/>
</dbReference>
<comment type="cofactor">
    <cofactor evidence="1">
        <name>Mn(2+)</name>
        <dbReference type="ChEBI" id="CHEBI:29035"/>
    </cofactor>
</comment>
<evidence type="ECO:0000256" key="6">
    <source>
        <dbReference type="ARBA" id="ARBA00022490"/>
    </source>
</evidence>
<dbReference type="Gene3D" id="3.30.460.10">
    <property type="entry name" value="Beta Polymerase, domain 2"/>
    <property type="match status" value="1"/>
</dbReference>
<sequence length="706" mass="78458">MAGLSPSKTDGPSKSYDPSLPPHIHEILIRACAELQVQQLNYMPFQDNDQLDLSPREVRETTRGQTVPRRHARARQQQHQRDGRQTSGPPGLAPYIHETIQYSTQPTGPGYSYSHAPRTRFGDQQSDPHRRIQIQVNYMDSLALRIPDSISLTAELQAKENFRAMLAKISQETLESYAKTRGYSVGPKAIDFKCFGSLRNGFALPGADLDLVMTTRPSSFPQQLEAECPQVLEKAFADAGLDACLISKTRVPIIKLSDKSGTGIRCDINFSGRLAIYNTELLRCYALCDERIRMLGVFVKMWAKARRINSPYHGTMCSYGYILMVIHYLVNIVGPPLAPNLQLAAHGKATTIDGYDVLFFNNEAELRARAKINAKFGNQQSVGSLLRGFFAYYGSRGRGAPLGGFDWVNKVISIRTPGGILPKADKGWNCAKVDEKGHRLRYLIAIEDPFELDHNVARTVTHSGLTAIRAEFRRAHTIINRVQEIPGLGWEWRHDDGDVGEDFLAEPGSKPNNASIVEPETRSAPVCGPIEESGALKPSHNYQYSPNIVFGTSSKAQEQQEYRENFRRHTTSTANNMKRLLHMPAAWGSRSSQCSARGLNQNHDQGFVSDLRSEYPHMATHTGSNHQHILCQEQPNTSPCLAGVVLDPRQFHSPSAIRDRASICQVPNCKNESTNSHAGSSVLANKWAISTHDLLSALPFYEGNTG</sequence>
<dbReference type="PANTHER" id="PTHR12271:SF40">
    <property type="entry name" value="POLY(A) RNA POLYMERASE GLD2"/>
    <property type="match status" value="1"/>
</dbReference>
<dbReference type="InterPro" id="IPR054708">
    <property type="entry name" value="MTPAP-like_central"/>
</dbReference>
<dbReference type="AlphaFoldDB" id="A0A507R2R3"/>
<dbReference type="SUPFAM" id="SSF81301">
    <property type="entry name" value="Nucleotidyltransferase"/>
    <property type="match status" value="1"/>
</dbReference>
<dbReference type="CDD" id="cd05402">
    <property type="entry name" value="NT_PAP_TUTase"/>
    <property type="match status" value="1"/>
</dbReference>
<proteinExistence type="inferred from homology"/>
<keyword evidence="6" id="KW-0963">Cytoplasm</keyword>
<evidence type="ECO:0000259" key="12">
    <source>
        <dbReference type="Pfam" id="PF22600"/>
    </source>
</evidence>
<gene>
    <name evidence="13" type="ORF">MPDQ_003995</name>
</gene>
<dbReference type="SUPFAM" id="SSF81631">
    <property type="entry name" value="PAP/OAS1 substrate-binding domain"/>
    <property type="match status" value="1"/>
</dbReference>
<keyword evidence="8" id="KW-0479">Metal-binding</keyword>
<dbReference type="GO" id="GO:0031123">
    <property type="term" value="P:RNA 3'-end processing"/>
    <property type="evidence" value="ECO:0007669"/>
    <property type="project" value="TreeGrafter"/>
</dbReference>
<evidence type="ECO:0000256" key="9">
    <source>
        <dbReference type="ARBA" id="ARBA00022842"/>
    </source>
</evidence>
<evidence type="ECO:0000259" key="11">
    <source>
        <dbReference type="Pfam" id="PF03828"/>
    </source>
</evidence>
<evidence type="ECO:0000256" key="5">
    <source>
        <dbReference type="ARBA" id="ARBA00012388"/>
    </source>
</evidence>
<reference evidence="13 14" key="1">
    <citation type="submission" date="2019-06" db="EMBL/GenBank/DDBJ databases">
        <title>Wine fermentation using esterase from Monascus purpureus.</title>
        <authorList>
            <person name="Geng C."/>
            <person name="Zhang Y."/>
        </authorList>
    </citation>
    <scope>NUCLEOTIDE SEQUENCE [LARGE SCALE GENOMIC DNA]</scope>
    <source>
        <strain evidence="13">HQ1</strain>
    </source>
</reference>
<comment type="subcellular location">
    <subcellularLocation>
        <location evidence="3">Cytoplasm</location>
    </subcellularLocation>
</comment>
<dbReference type="InterPro" id="IPR002058">
    <property type="entry name" value="PAP_assoc"/>
</dbReference>
<feature type="region of interest" description="Disordered" evidence="10">
    <location>
        <begin position="47"/>
        <end position="92"/>
    </location>
</feature>
<protein>
    <recommendedName>
        <fullName evidence="5">polynucleotide adenylyltransferase</fullName>
        <ecNumber evidence="5">2.7.7.19</ecNumber>
    </recommendedName>
</protein>
<evidence type="ECO:0000313" key="14">
    <source>
        <dbReference type="Proteomes" id="UP000319663"/>
    </source>
</evidence>
<evidence type="ECO:0000256" key="7">
    <source>
        <dbReference type="ARBA" id="ARBA00022679"/>
    </source>
</evidence>
<comment type="caution">
    <text evidence="13">The sequence shown here is derived from an EMBL/GenBank/DDBJ whole genome shotgun (WGS) entry which is preliminary data.</text>
</comment>
<feature type="region of interest" description="Disordered" evidence="10">
    <location>
        <begin position="506"/>
        <end position="541"/>
    </location>
</feature>
<name>A0A507R2R3_MONPU</name>
<dbReference type="Proteomes" id="UP000319663">
    <property type="component" value="Unassembled WGS sequence"/>
</dbReference>
<comment type="cofactor">
    <cofactor evidence="2">
        <name>Mg(2+)</name>
        <dbReference type="ChEBI" id="CHEBI:18420"/>
    </cofactor>
</comment>
<dbReference type="PANTHER" id="PTHR12271">
    <property type="entry name" value="POLY A POLYMERASE CID PAP -RELATED"/>
    <property type="match status" value="1"/>
</dbReference>
<keyword evidence="14" id="KW-1185">Reference proteome</keyword>
<evidence type="ECO:0000313" key="13">
    <source>
        <dbReference type="EMBL" id="TQB74962.1"/>
    </source>
</evidence>
<evidence type="ECO:0000256" key="2">
    <source>
        <dbReference type="ARBA" id="ARBA00001946"/>
    </source>
</evidence>
<evidence type="ECO:0000256" key="3">
    <source>
        <dbReference type="ARBA" id="ARBA00004496"/>
    </source>
</evidence>
<feature type="domain" description="PAP-associated" evidence="11">
    <location>
        <begin position="381"/>
        <end position="454"/>
    </location>
</feature>
<keyword evidence="7" id="KW-0808">Transferase</keyword>
<accession>A0A507R2R3</accession>
<comment type="similarity">
    <text evidence="4">Belongs to the DNA polymerase type-B-like family.</text>
</comment>
<dbReference type="GO" id="GO:1990817">
    <property type="term" value="F:poly(A) RNA polymerase activity"/>
    <property type="evidence" value="ECO:0007669"/>
    <property type="project" value="UniProtKB-EC"/>
</dbReference>
<feature type="domain" description="Poly(A) RNA polymerase mitochondrial-like central palm" evidence="12">
    <location>
        <begin position="189"/>
        <end position="286"/>
    </location>
</feature>
<dbReference type="Pfam" id="PF03828">
    <property type="entry name" value="PAP_assoc"/>
    <property type="match status" value="1"/>
</dbReference>
<organism evidence="13 14">
    <name type="scientific">Monascus purpureus</name>
    <name type="common">Red mold</name>
    <name type="synonym">Monascus anka</name>
    <dbReference type="NCBI Taxonomy" id="5098"/>
    <lineage>
        <taxon>Eukaryota</taxon>
        <taxon>Fungi</taxon>
        <taxon>Dikarya</taxon>
        <taxon>Ascomycota</taxon>
        <taxon>Pezizomycotina</taxon>
        <taxon>Eurotiomycetes</taxon>
        <taxon>Eurotiomycetidae</taxon>
        <taxon>Eurotiales</taxon>
        <taxon>Aspergillaceae</taxon>
        <taxon>Monascus</taxon>
    </lineage>
</organism>
<keyword evidence="9" id="KW-0460">Magnesium</keyword>
<evidence type="ECO:0000256" key="10">
    <source>
        <dbReference type="SAM" id="MobiDB-lite"/>
    </source>
</evidence>
<dbReference type="Gene3D" id="1.10.1410.10">
    <property type="match status" value="1"/>
</dbReference>
<dbReference type="EMBL" id="VIFY01000025">
    <property type="protein sequence ID" value="TQB74962.1"/>
    <property type="molecule type" value="Genomic_DNA"/>
</dbReference>
<dbReference type="InterPro" id="IPR043519">
    <property type="entry name" value="NT_sf"/>
</dbReference>
<evidence type="ECO:0000256" key="1">
    <source>
        <dbReference type="ARBA" id="ARBA00001936"/>
    </source>
</evidence>
<dbReference type="Pfam" id="PF22600">
    <property type="entry name" value="MTPAP-like_central"/>
    <property type="match status" value="1"/>
</dbReference>
<dbReference type="EC" id="2.7.7.19" evidence="5"/>
<dbReference type="STRING" id="5098.A0A507R2R3"/>
<dbReference type="GO" id="GO:0010605">
    <property type="term" value="P:negative regulation of macromolecule metabolic process"/>
    <property type="evidence" value="ECO:0007669"/>
    <property type="project" value="UniProtKB-ARBA"/>
</dbReference>
<dbReference type="GO" id="GO:0050265">
    <property type="term" value="F:RNA uridylyltransferase activity"/>
    <property type="evidence" value="ECO:0007669"/>
    <property type="project" value="TreeGrafter"/>
</dbReference>
<evidence type="ECO:0000256" key="4">
    <source>
        <dbReference type="ARBA" id="ARBA00008593"/>
    </source>
</evidence>